<evidence type="ECO:0000256" key="1">
    <source>
        <dbReference type="SAM" id="MobiDB-lite"/>
    </source>
</evidence>
<accession>A0A7X8GZ08</accession>
<feature type="compositionally biased region" description="Low complexity" evidence="1">
    <location>
        <begin position="115"/>
        <end position="142"/>
    </location>
</feature>
<name>A0A7X8GZ08_9LACT</name>
<comment type="caution">
    <text evidence="2">The sequence shown here is derived from an EMBL/GenBank/DDBJ whole genome shotgun (WGS) entry which is preliminary data.</text>
</comment>
<organism evidence="2 3">
    <name type="scientific">Globicatella sulfidifaciens</name>
    <dbReference type="NCBI Taxonomy" id="136093"/>
    <lineage>
        <taxon>Bacteria</taxon>
        <taxon>Bacillati</taxon>
        <taxon>Bacillota</taxon>
        <taxon>Bacilli</taxon>
        <taxon>Lactobacillales</taxon>
        <taxon>Aerococcaceae</taxon>
        <taxon>Globicatella</taxon>
    </lineage>
</organism>
<protein>
    <submittedName>
        <fullName evidence="2">Uncharacterized protein</fullName>
    </submittedName>
</protein>
<feature type="region of interest" description="Disordered" evidence="1">
    <location>
        <begin position="99"/>
        <end position="142"/>
    </location>
</feature>
<dbReference type="EMBL" id="JAAYSM010000010">
    <property type="protein sequence ID" value="NLJ17304.1"/>
    <property type="molecule type" value="Genomic_DNA"/>
</dbReference>
<feature type="non-terminal residue" evidence="2">
    <location>
        <position position="1"/>
    </location>
</feature>
<reference evidence="2 3" key="1">
    <citation type="journal article" date="2020" name="Biotechnol. Biofuels">
        <title>New insights from the biogas microbiome by comprehensive genome-resolved metagenomics of nearly 1600 species originating from multiple anaerobic digesters.</title>
        <authorList>
            <person name="Campanaro S."/>
            <person name="Treu L."/>
            <person name="Rodriguez-R L.M."/>
            <person name="Kovalovszki A."/>
            <person name="Ziels R.M."/>
            <person name="Maus I."/>
            <person name="Zhu X."/>
            <person name="Kougias P.G."/>
            <person name="Basile A."/>
            <person name="Luo G."/>
            <person name="Schluter A."/>
            <person name="Konstantinidis K.T."/>
            <person name="Angelidaki I."/>
        </authorList>
    </citation>
    <scope>NUCLEOTIDE SEQUENCE [LARGE SCALE GENOMIC DNA]</scope>
    <source>
        <strain evidence="2">AS23ysBPME_34</strain>
    </source>
</reference>
<gene>
    <name evidence="2" type="ORF">GX355_00410</name>
</gene>
<proteinExistence type="predicted"/>
<evidence type="ECO:0000313" key="3">
    <source>
        <dbReference type="Proteomes" id="UP000541058"/>
    </source>
</evidence>
<dbReference type="Proteomes" id="UP000541058">
    <property type="component" value="Unassembled WGS sequence"/>
</dbReference>
<sequence length="142" mass="15280">ADSNIPTTESIAYGQYVNAPTAFDANYNQEAQQIEAYWQGHLDQNAVYQLSLNDSVIYTGTNTSFTISAPATSGQYVLKLRIVNGNSASDTLVITLTLSEATTESTETTEETTTGEETTAPEQTAPETTPEATETVTEEPTQ</sequence>
<dbReference type="AlphaFoldDB" id="A0A7X8GZ08"/>
<evidence type="ECO:0000313" key="2">
    <source>
        <dbReference type="EMBL" id="NLJ17304.1"/>
    </source>
</evidence>